<dbReference type="RefSeq" id="WP_203756748.1">
    <property type="nucleotide sequence ID" value="NZ_BONF01000058.1"/>
</dbReference>
<organism evidence="1 2">
    <name type="scientific">Catellatospora bangladeshensis</name>
    <dbReference type="NCBI Taxonomy" id="310355"/>
    <lineage>
        <taxon>Bacteria</taxon>
        <taxon>Bacillati</taxon>
        <taxon>Actinomycetota</taxon>
        <taxon>Actinomycetes</taxon>
        <taxon>Micromonosporales</taxon>
        <taxon>Micromonosporaceae</taxon>
        <taxon>Catellatospora</taxon>
    </lineage>
</organism>
<dbReference type="AlphaFoldDB" id="A0A8J3JSD4"/>
<comment type="caution">
    <text evidence="1">The sequence shown here is derived from an EMBL/GenBank/DDBJ whole genome shotgun (WGS) entry which is preliminary data.</text>
</comment>
<accession>A0A8J3JSD4</accession>
<name>A0A8J3JSD4_9ACTN</name>
<gene>
    <name evidence="1" type="ORF">Cba03nite_73960</name>
</gene>
<protein>
    <submittedName>
        <fullName evidence="1">Uncharacterized protein</fullName>
    </submittedName>
</protein>
<reference evidence="1 2" key="1">
    <citation type="submission" date="2021-01" db="EMBL/GenBank/DDBJ databases">
        <title>Whole genome shotgun sequence of Catellatospora bangladeshensis NBRC 107357.</title>
        <authorList>
            <person name="Komaki H."/>
            <person name="Tamura T."/>
        </authorList>
    </citation>
    <scope>NUCLEOTIDE SEQUENCE [LARGE SCALE GENOMIC DNA]</scope>
    <source>
        <strain evidence="1 2">NBRC 107357</strain>
    </source>
</reference>
<proteinExistence type="predicted"/>
<evidence type="ECO:0000313" key="1">
    <source>
        <dbReference type="EMBL" id="GIF86047.1"/>
    </source>
</evidence>
<keyword evidence="2" id="KW-1185">Reference proteome</keyword>
<evidence type="ECO:0000313" key="2">
    <source>
        <dbReference type="Proteomes" id="UP000601223"/>
    </source>
</evidence>
<dbReference type="Proteomes" id="UP000601223">
    <property type="component" value="Unassembled WGS sequence"/>
</dbReference>
<sequence length="63" mass="6890">MRRPLELMTPPIGTLAPCLACDRQATWDEIHGWVHTIDVADILSGAAMSAHSSHVAAAEWPQR</sequence>
<dbReference type="EMBL" id="BONF01000058">
    <property type="protein sequence ID" value="GIF86047.1"/>
    <property type="molecule type" value="Genomic_DNA"/>
</dbReference>